<dbReference type="Gene3D" id="3.40.50.720">
    <property type="entry name" value="NAD(P)-binding Rossmann-like Domain"/>
    <property type="match status" value="1"/>
</dbReference>
<dbReference type="Pfam" id="PF01370">
    <property type="entry name" value="Epimerase"/>
    <property type="match status" value="1"/>
</dbReference>
<dbReference type="RefSeq" id="WP_129357391.1">
    <property type="nucleotide sequence ID" value="NZ_CP065738.1"/>
</dbReference>
<sequence>MSVVVVTGGTGFLAGWTIRLLLDQGHTVRATVRQEAKGQAVVKMLAEEGVNTEKLSFATADLGSAAGWAEAVEGADVVLHTASPLSGENHQDPSLVPMAEAGTRHVLDAAIAVGVGKVVMTSSAAAAYPSPADLGRTIDETYWTGPQDRRITQCMRSKVVAEKAAWQIIARQSTTTLTTILPGAILGPFMGGRGSSTDRLFTSILRGAPSPKATYHAVDVRDLAALHLLAMADEQADGQRFLAQPGRITMPRMARLLQDSLGEQGRRVRTMTIPDLVIRLGARLSPTMAVMNTLIGPQPTYDATKASRLLGWQPRPVEDTVFDAADYLLDHGLVG</sequence>
<reference evidence="4 5" key="1">
    <citation type="submission" date="2020-12" db="EMBL/GenBank/DDBJ databases">
        <title>FDA dAtabase for Regulatory Grade micrObial Sequences (FDA-ARGOS): Supporting development and validation of Infectious Disease Dx tests.</title>
        <authorList>
            <person name="Sproer C."/>
            <person name="Gronow S."/>
            <person name="Severitt S."/>
            <person name="Schroder I."/>
            <person name="Tallon L."/>
            <person name="Sadzewicz L."/>
            <person name="Zhao X."/>
            <person name="Boylan J."/>
            <person name="Ott S."/>
            <person name="Bowen H."/>
            <person name="Vavikolanu K."/>
            <person name="Mehta A."/>
            <person name="Aluvathingal J."/>
            <person name="Nadendla S."/>
            <person name="Lowell S."/>
            <person name="Myers T."/>
            <person name="Yan Y."/>
            <person name="Sichtig H."/>
        </authorList>
    </citation>
    <scope>NUCLEOTIDE SEQUENCE [LARGE SCALE GENOMIC DNA]</scope>
    <source>
        <strain evidence="4 5">FDAARGOS_864</strain>
    </source>
</reference>
<keyword evidence="1" id="KW-0560">Oxidoreductase</keyword>
<comment type="similarity">
    <text evidence="2">Belongs to the NAD(P)-dependent epimerase/dehydratase family. Dihydroflavonol-4-reductase subfamily.</text>
</comment>
<proteinExistence type="inferred from homology"/>
<dbReference type="Proteomes" id="UP000594975">
    <property type="component" value="Chromosome"/>
</dbReference>
<gene>
    <name evidence="4" type="ORF">I6G21_00875</name>
</gene>
<dbReference type="PANTHER" id="PTHR10366">
    <property type="entry name" value="NAD DEPENDENT EPIMERASE/DEHYDRATASE"/>
    <property type="match status" value="1"/>
</dbReference>
<dbReference type="InterPro" id="IPR050425">
    <property type="entry name" value="NAD(P)_dehydrat-like"/>
</dbReference>
<accession>A0A7T3F978</accession>
<dbReference type="InterPro" id="IPR001509">
    <property type="entry name" value="Epimerase_deHydtase"/>
</dbReference>
<evidence type="ECO:0000256" key="1">
    <source>
        <dbReference type="ARBA" id="ARBA00023002"/>
    </source>
</evidence>
<dbReference type="EMBL" id="CP065738">
    <property type="protein sequence ID" value="QPT53804.1"/>
    <property type="molecule type" value="Genomic_DNA"/>
</dbReference>
<dbReference type="GeneID" id="61261903"/>
<dbReference type="KEGG" id="rkr:I6G21_00875"/>
<dbReference type="GO" id="GO:0016616">
    <property type="term" value="F:oxidoreductase activity, acting on the CH-OH group of donors, NAD or NADP as acceptor"/>
    <property type="evidence" value="ECO:0007669"/>
    <property type="project" value="TreeGrafter"/>
</dbReference>
<dbReference type="SUPFAM" id="SSF51735">
    <property type="entry name" value="NAD(P)-binding Rossmann-fold domains"/>
    <property type="match status" value="1"/>
</dbReference>
<name>A0A7T3F978_9MICC</name>
<dbReference type="InterPro" id="IPR036291">
    <property type="entry name" value="NAD(P)-bd_dom_sf"/>
</dbReference>
<feature type="domain" description="NAD-dependent epimerase/dehydratase" evidence="3">
    <location>
        <begin position="4"/>
        <end position="236"/>
    </location>
</feature>
<dbReference type="PANTHER" id="PTHR10366:SF564">
    <property type="entry name" value="STEROL-4-ALPHA-CARBOXYLATE 3-DEHYDROGENASE, DECARBOXYLATING"/>
    <property type="match status" value="1"/>
</dbReference>
<dbReference type="AlphaFoldDB" id="A0A7T3F978"/>
<evidence type="ECO:0000259" key="3">
    <source>
        <dbReference type="Pfam" id="PF01370"/>
    </source>
</evidence>
<evidence type="ECO:0000256" key="2">
    <source>
        <dbReference type="ARBA" id="ARBA00023445"/>
    </source>
</evidence>
<organism evidence="4 5">
    <name type="scientific">Rothia kristinae</name>
    <dbReference type="NCBI Taxonomy" id="37923"/>
    <lineage>
        <taxon>Bacteria</taxon>
        <taxon>Bacillati</taxon>
        <taxon>Actinomycetota</taxon>
        <taxon>Actinomycetes</taxon>
        <taxon>Micrococcales</taxon>
        <taxon>Micrococcaceae</taxon>
        <taxon>Rothia</taxon>
    </lineage>
</organism>
<protein>
    <submittedName>
        <fullName evidence="4">NAD-dependent epimerase/dehydratase family protein</fullName>
    </submittedName>
</protein>
<evidence type="ECO:0000313" key="5">
    <source>
        <dbReference type="Proteomes" id="UP000594975"/>
    </source>
</evidence>
<evidence type="ECO:0000313" key="4">
    <source>
        <dbReference type="EMBL" id="QPT53804.1"/>
    </source>
</evidence>